<evidence type="ECO:0000313" key="1">
    <source>
        <dbReference type="EMBL" id="SUB18835.1"/>
    </source>
</evidence>
<gene>
    <name evidence="1" type="ORF">NCTC9381_04809</name>
</gene>
<proteinExistence type="predicted"/>
<accession>A0A379ALN9</accession>
<sequence>MTGCTIFDSNRGIGILSRDGGAMRRLLFSNLTFACHHAPPCHWGKADPLHISVRSRDPAITPGIVEQVQFSNVTGVAEGAIKPACGRTGLDTRCGHQPAADAADRGTGCSGTL</sequence>
<reference evidence="1 2" key="1">
    <citation type="submission" date="2018-06" db="EMBL/GenBank/DDBJ databases">
        <authorList>
            <consortium name="Pathogen Informatics"/>
            <person name="Doyle S."/>
        </authorList>
    </citation>
    <scope>NUCLEOTIDE SEQUENCE [LARGE SCALE GENOMIC DNA]</scope>
    <source>
        <strain evidence="1 2">NCTC9381</strain>
    </source>
</reference>
<dbReference type="Proteomes" id="UP000254640">
    <property type="component" value="Unassembled WGS sequence"/>
</dbReference>
<keyword evidence="2" id="KW-1185">Reference proteome</keyword>
<dbReference type="AlphaFoldDB" id="A0A379ALN9"/>
<organism evidence="1 2">
    <name type="scientific">Enterobacter agglomerans</name>
    <name type="common">Erwinia herbicola</name>
    <name type="synonym">Pantoea agglomerans</name>
    <dbReference type="NCBI Taxonomy" id="549"/>
    <lineage>
        <taxon>Bacteria</taxon>
        <taxon>Pseudomonadati</taxon>
        <taxon>Pseudomonadota</taxon>
        <taxon>Gammaproteobacteria</taxon>
        <taxon>Enterobacterales</taxon>
        <taxon>Erwiniaceae</taxon>
        <taxon>Pantoea</taxon>
        <taxon>Pantoea agglomerans group</taxon>
    </lineage>
</organism>
<protein>
    <submittedName>
        <fullName evidence="1">Uncharacterized protein</fullName>
    </submittedName>
</protein>
<name>A0A379ALN9_ENTAG</name>
<dbReference type="EMBL" id="UGSO01000001">
    <property type="protein sequence ID" value="SUB18835.1"/>
    <property type="molecule type" value="Genomic_DNA"/>
</dbReference>
<evidence type="ECO:0000313" key="2">
    <source>
        <dbReference type="Proteomes" id="UP000254640"/>
    </source>
</evidence>